<gene>
    <name evidence="1" type="ORF">Bealeia1_00187</name>
</gene>
<reference evidence="1 2" key="1">
    <citation type="journal article" date="2024" name="Environ. Microbiol.">
        <title>Novel evolutionary insights on the interactions of the Holosporales (Alphaproteobacteria) with eukaryotic hosts from comparative genomics.</title>
        <authorList>
            <person name="Giovannini M."/>
            <person name="Petroni G."/>
            <person name="Castelli M."/>
        </authorList>
    </citation>
    <scope>NUCLEOTIDE SEQUENCE [LARGE SCALE GENOMIC DNA]</scope>
    <source>
        <strain evidence="1 2">US_Bl 15I1</strain>
    </source>
</reference>
<dbReference type="EMBL" id="CP133270">
    <property type="protein sequence ID" value="WVX66017.1"/>
    <property type="molecule type" value="Genomic_DNA"/>
</dbReference>
<dbReference type="Proteomes" id="UP001330434">
    <property type="component" value="Chromosome"/>
</dbReference>
<sequence>MRKTHSKDCKFKVALEAIRGDMTIAQIVSKYQVADSLVHKWKKQLLSEGAEIFERGQGPKVMNGSAYVCVSILIQIDRNTAFVSRDDATRVTQFAGEEKR</sequence>
<protein>
    <submittedName>
        <fullName evidence="1">IS3 family transposase domain protein</fullName>
    </submittedName>
</protein>
<dbReference type="InterPro" id="IPR010921">
    <property type="entry name" value="Trp_repressor/repl_initiator"/>
</dbReference>
<accession>A0ABZ2C3K4</accession>
<evidence type="ECO:0000313" key="1">
    <source>
        <dbReference type="EMBL" id="WVX66017.1"/>
    </source>
</evidence>
<name>A0ABZ2C3K4_9PROT</name>
<dbReference type="SUPFAM" id="SSF48295">
    <property type="entry name" value="TrpR-like"/>
    <property type="match status" value="1"/>
</dbReference>
<organism evidence="1 2">
    <name type="scientific">Candidatus Bealeia paramacronuclearis</name>
    <dbReference type="NCBI Taxonomy" id="1921001"/>
    <lineage>
        <taxon>Bacteria</taxon>
        <taxon>Pseudomonadati</taxon>
        <taxon>Pseudomonadota</taxon>
        <taxon>Alphaproteobacteria</taxon>
        <taxon>Holosporales</taxon>
        <taxon>Holosporaceae</taxon>
        <taxon>Candidatus Bealeia</taxon>
    </lineage>
</organism>
<evidence type="ECO:0000313" key="2">
    <source>
        <dbReference type="Proteomes" id="UP001330434"/>
    </source>
</evidence>
<proteinExistence type="predicted"/>
<dbReference type="RefSeq" id="WP_338453600.1">
    <property type="nucleotide sequence ID" value="NZ_CP133270.1"/>
</dbReference>
<keyword evidence="2" id="KW-1185">Reference proteome</keyword>